<dbReference type="InterPro" id="IPR050282">
    <property type="entry name" value="Cycloisomerase_2"/>
</dbReference>
<evidence type="ECO:0000256" key="1">
    <source>
        <dbReference type="ARBA" id="ARBA00005564"/>
    </source>
</evidence>
<dbReference type="AlphaFoldDB" id="A0A4Z0BPC6"/>
<dbReference type="InterPro" id="IPR015943">
    <property type="entry name" value="WD40/YVTN_repeat-like_dom_sf"/>
</dbReference>
<evidence type="ECO:0000313" key="4">
    <source>
        <dbReference type="EMBL" id="TFZ00284.1"/>
    </source>
</evidence>
<evidence type="ECO:0000313" key="5">
    <source>
        <dbReference type="Proteomes" id="UP000297839"/>
    </source>
</evidence>
<evidence type="ECO:0008006" key="6">
    <source>
        <dbReference type="Google" id="ProtNLM"/>
    </source>
</evidence>
<dbReference type="OrthoDB" id="9790815at2"/>
<feature type="compositionally biased region" description="Pro residues" evidence="3">
    <location>
        <begin position="102"/>
        <end position="114"/>
    </location>
</feature>
<dbReference type="GO" id="GO:0017057">
    <property type="term" value="F:6-phosphogluconolactonase activity"/>
    <property type="evidence" value="ECO:0007669"/>
    <property type="project" value="TreeGrafter"/>
</dbReference>
<dbReference type="EMBL" id="SMLK01000004">
    <property type="protein sequence ID" value="TFZ00284.1"/>
    <property type="molecule type" value="Genomic_DNA"/>
</dbReference>
<accession>A0A4Z0BPC6</accession>
<comment type="caution">
    <text evidence="4">The sequence shown here is derived from an EMBL/GenBank/DDBJ whole genome shotgun (WGS) entry which is preliminary data.</text>
</comment>
<sequence>MESQEQVPRRGPARRARAGPRQPRLFDQYLRNAGRVCRRTVGSIGISRRRFMPHTSITRRRTLAKLFLFASAAASQLAACGGSGGGDGSGESSSAAEETPGPMAPGPAAPPAPPTARFAYSGSSAATLFEYSVDPSSGALTEIQSLTTDGAPVHVCMGARPEHVYAAQPANGEVKLYEVDTVTRALTLKGSFPAGPSPDVLALHPSGKFLCVGDRFNRQLSSYLIDPATGGLTLIGSLACDTGVLEFHPSGAFVFSAAGGGNLWSIAVDPGTGLLTQAASTPATFGIESLAVDPAGQALYTSTSNVHDRNVTAHGIDAATGALTQRQHLALDAQPGGLAVHPSGRYLYLATHNNTTPFGGDLRKLEIDPTTGSLTAGTVLTKAVLRSASISIDSGGGVVYVSSSNGSEIEVFSCDSANSGDLTPLQKVSVFGGGTRLALS</sequence>
<gene>
    <name evidence="4" type="ORF">EZ216_14385</name>
</gene>
<dbReference type="Pfam" id="PF10282">
    <property type="entry name" value="Lactonase"/>
    <property type="match status" value="1"/>
</dbReference>
<comment type="similarity">
    <text evidence="1">Belongs to the cycloisomerase 2 family.</text>
</comment>
<evidence type="ECO:0000256" key="2">
    <source>
        <dbReference type="ARBA" id="ARBA00022526"/>
    </source>
</evidence>
<reference evidence="4 5" key="1">
    <citation type="submission" date="2019-03" db="EMBL/GenBank/DDBJ databases">
        <title>Ramlibacter sp. 18x22-1, whole genome shotgun sequence.</title>
        <authorList>
            <person name="Zhang X."/>
            <person name="Feng G."/>
            <person name="Zhu H."/>
        </authorList>
    </citation>
    <scope>NUCLEOTIDE SEQUENCE [LARGE SCALE GENOMIC DNA]</scope>
    <source>
        <strain evidence="4 5">18x22-1</strain>
    </source>
</reference>
<keyword evidence="2" id="KW-0119">Carbohydrate metabolism</keyword>
<feature type="region of interest" description="Disordered" evidence="3">
    <location>
        <begin position="1"/>
        <end position="24"/>
    </location>
</feature>
<dbReference type="PANTHER" id="PTHR30344:SF1">
    <property type="entry name" value="6-PHOSPHOGLUCONOLACTONASE"/>
    <property type="match status" value="1"/>
</dbReference>
<protein>
    <recommendedName>
        <fullName evidence="6">Lactonase family protein</fullName>
    </recommendedName>
</protein>
<organism evidence="4 5">
    <name type="scientific">Ramlibacter humi</name>
    <dbReference type="NCBI Taxonomy" id="2530451"/>
    <lineage>
        <taxon>Bacteria</taxon>
        <taxon>Pseudomonadati</taxon>
        <taxon>Pseudomonadota</taxon>
        <taxon>Betaproteobacteria</taxon>
        <taxon>Burkholderiales</taxon>
        <taxon>Comamonadaceae</taxon>
        <taxon>Ramlibacter</taxon>
    </lineage>
</organism>
<keyword evidence="2" id="KW-0313">Glucose metabolism</keyword>
<keyword evidence="5" id="KW-1185">Reference proteome</keyword>
<dbReference type="PANTHER" id="PTHR30344">
    <property type="entry name" value="6-PHOSPHOGLUCONOLACTONASE-RELATED"/>
    <property type="match status" value="1"/>
</dbReference>
<feature type="compositionally biased region" description="Low complexity" evidence="3">
    <location>
        <begin position="90"/>
        <end position="101"/>
    </location>
</feature>
<dbReference type="GO" id="GO:0006006">
    <property type="term" value="P:glucose metabolic process"/>
    <property type="evidence" value="ECO:0007669"/>
    <property type="project" value="UniProtKB-KW"/>
</dbReference>
<name>A0A4Z0BPC6_9BURK</name>
<dbReference type="Proteomes" id="UP000297839">
    <property type="component" value="Unassembled WGS sequence"/>
</dbReference>
<proteinExistence type="inferred from homology"/>
<evidence type="ECO:0000256" key="3">
    <source>
        <dbReference type="SAM" id="MobiDB-lite"/>
    </source>
</evidence>
<dbReference type="Gene3D" id="2.130.10.10">
    <property type="entry name" value="YVTN repeat-like/Quinoprotein amine dehydrogenase"/>
    <property type="match status" value="3"/>
</dbReference>
<dbReference type="SUPFAM" id="SSF75011">
    <property type="entry name" value="3-carboxy-cis,cis-mucoante lactonizing enzyme"/>
    <property type="match status" value="1"/>
</dbReference>
<feature type="region of interest" description="Disordered" evidence="3">
    <location>
        <begin position="80"/>
        <end position="115"/>
    </location>
</feature>
<dbReference type="InterPro" id="IPR019405">
    <property type="entry name" value="Lactonase_7-beta_prop"/>
</dbReference>